<dbReference type="Pfam" id="PF13489">
    <property type="entry name" value="Methyltransf_23"/>
    <property type="match status" value="1"/>
</dbReference>
<dbReference type="Proteomes" id="UP000054248">
    <property type="component" value="Unassembled WGS sequence"/>
</dbReference>
<sequence>MAQEPSGIVVEAEGNLAISNGRKFQKLNDPYMLPTDSDEHSRLDLQHEIVRLMLGGELYQTPELVKSTLSPQENTMRRILDVGAGSGKWYNEFARFRIVSYLYFIRAIEMARKFPHADVLGINLVEPNILSDPTRPVPSNCSFQIADANKDMGKISSGYDLVHVRFIEAGIDDSDLFFYDAARILRPGGLLLLVGGDVQLVDEHGKYVPLQKPGTVRYSHLQHLVCCLKEAHLKFGPPRLRYHFWRSMLESNPNYSNVQIKELLVPTGPRSNNLNETERKLAESMQTNLLRVLPVFKAGILHDKSLPEEFVNNLAEGAMKEVREMSTVIHRYLKFVFAAAVQNDILWAARKKPWQEPPGYDLYDYFVRPLHKE</sequence>
<accession>A0A0C3LQH0</accession>
<dbReference type="EMBL" id="KN823079">
    <property type="protein sequence ID" value="KIO23677.1"/>
    <property type="molecule type" value="Genomic_DNA"/>
</dbReference>
<name>A0A0C3LQH0_9AGAM</name>
<organism evidence="1 2">
    <name type="scientific">Tulasnella calospora MUT 4182</name>
    <dbReference type="NCBI Taxonomy" id="1051891"/>
    <lineage>
        <taxon>Eukaryota</taxon>
        <taxon>Fungi</taxon>
        <taxon>Dikarya</taxon>
        <taxon>Basidiomycota</taxon>
        <taxon>Agaricomycotina</taxon>
        <taxon>Agaricomycetes</taxon>
        <taxon>Cantharellales</taxon>
        <taxon>Tulasnellaceae</taxon>
        <taxon>Tulasnella</taxon>
    </lineage>
</organism>
<keyword evidence="2" id="KW-1185">Reference proteome</keyword>
<gene>
    <name evidence="1" type="ORF">M407DRAFT_26880</name>
</gene>
<evidence type="ECO:0008006" key="3">
    <source>
        <dbReference type="Google" id="ProtNLM"/>
    </source>
</evidence>
<evidence type="ECO:0000313" key="1">
    <source>
        <dbReference type="EMBL" id="KIO23677.1"/>
    </source>
</evidence>
<dbReference type="Gene3D" id="3.40.50.150">
    <property type="entry name" value="Vaccinia Virus protein VP39"/>
    <property type="match status" value="1"/>
</dbReference>
<dbReference type="CDD" id="cd02440">
    <property type="entry name" value="AdoMet_MTases"/>
    <property type="match status" value="1"/>
</dbReference>
<dbReference type="HOGENOM" id="CLU_010595_5_2_1"/>
<dbReference type="SUPFAM" id="SSF53335">
    <property type="entry name" value="S-adenosyl-L-methionine-dependent methyltransferases"/>
    <property type="match status" value="1"/>
</dbReference>
<proteinExistence type="predicted"/>
<reference evidence="1 2" key="1">
    <citation type="submission" date="2014-04" db="EMBL/GenBank/DDBJ databases">
        <authorList>
            <consortium name="DOE Joint Genome Institute"/>
            <person name="Kuo A."/>
            <person name="Girlanda M."/>
            <person name="Perotto S."/>
            <person name="Kohler A."/>
            <person name="Nagy L.G."/>
            <person name="Floudas D."/>
            <person name="Copeland A."/>
            <person name="Barry K.W."/>
            <person name="Cichocki N."/>
            <person name="Veneault-Fourrey C."/>
            <person name="LaButti K."/>
            <person name="Lindquist E.A."/>
            <person name="Lipzen A."/>
            <person name="Lundell T."/>
            <person name="Morin E."/>
            <person name="Murat C."/>
            <person name="Sun H."/>
            <person name="Tunlid A."/>
            <person name="Henrissat B."/>
            <person name="Grigoriev I.V."/>
            <person name="Hibbett D.S."/>
            <person name="Martin F."/>
            <person name="Nordberg H.P."/>
            <person name="Cantor M.N."/>
            <person name="Hua S.X."/>
        </authorList>
    </citation>
    <scope>NUCLEOTIDE SEQUENCE [LARGE SCALE GENOMIC DNA]</scope>
    <source>
        <strain evidence="1 2">MUT 4182</strain>
    </source>
</reference>
<protein>
    <recommendedName>
        <fullName evidence="3">Methyltransferase type 11 domain-containing protein</fullName>
    </recommendedName>
</protein>
<dbReference type="AlphaFoldDB" id="A0A0C3LQH0"/>
<evidence type="ECO:0000313" key="2">
    <source>
        <dbReference type="Proteomes" id="UP000054248"/>
    </source>
</evidence>
<dbReference type="OrthoDB" id="3207170at2759"/>
<dbReference type="InterPro" id="IPR029063">
    <property type="entry name" value="SAM-dependent_MTases_sf"/>
</dbReference>
<reference evidence="2" key="2">
    <citation type="submission" date="2015-01" db="EMBL/GenBank/DDBJ databases">
        <title>Evolutionary Origins and Diversification of the Mycorrhizal Mutualists.</title>
        <authorList>
            <consortium name="DOE Joint Genome Institute"/>
            <consortium name="Mycorrhizal Genomics Consortium"/>
            <person name="Kohler A."/>
            <person name="Kuo A."/>
            <person name="Nagy L.G."/>
            <person name="Floudas D."/>
            <person name="Copeland A."/>
            <person name="Barry K.W."/>
            <person name="Cichocki N."/>
            <person name="Veneault-Fourrey C."/>
            <person name="LaButti K."/>
            <person name="Lindquist E.A."/>
            <person name="Lipzen A."/>
            <person name="Lundell T."/>
            <person name="Morin E."/>
            <person name="Murat C."/>
            <person name="Riley R."/>
            <person name="Ohm R."/>
            <person name="Sun H."/>
            <person name="Tunlid A."/>
            <person name="Henrissat B."/>
            <person name="Grigoriev I.V."/>
            <person name="Hibbett D.S."/>
            <person name="Martin F."/>
        </authorList>
    </citation>
    <scope>NUCLEOTIDE SEQUENCE [LARGE SCALE GENOMIC DNA]</scope>
    <source>
        <strain evidence="2">MUT 4182</strain>
    </source>
</reference>